<dbReference type="AlphaFoldDB" id="A0A268ER04"/>
<feature type="transmembrane region" description="Helical" evidence="2">
    <location>
        <begin position="12"/>
        <end position="29"/>
    </location>
</feature>
<dbReference type="EMBL" id="NPBY01000045">
    <property type="protein sequence ID" value="PAD75569.1"/>
    <property type="molecule type" value="Genomic_DNA"/>
</dbReference>
<evidence type="ECO:0008006" key="5">
    <source>
        <dbReference type="Google" id="ProtNLM"/>
    </source>
</evidence>
<feature type="transmembrane region" description="Helical" evidence="2">
    <location>
        <begin position="35"/>
        <end position="53"/>
    </location>
</feature>
<evidence type="ECO:0000313" key="3">
    <source>
        <dbReference type="EMBL" id="PAD75569.1"/>
    </source>
</evidence>
<comment type="caution">
    <text evidence="3">The sequence shown here is derived from an EMBL/GenBank/DDBJ whole genome shotgun (WGS) entry which is preliminary data.</text>
</comment>
<dbReference type="OrthoDB" id="140416at2"/>
<protein>
    <recommendedName>
        <fullName evidence="5">DUF58 domain-containing protein</fullName>
    </recommendedName>
</protein>
<gene>
    <name evidence="3" type="ORF">CHH67_15190</name>
</gene>
<reference evidence="3 4" key="1">
    <citation type="submission" date="2017-07" db="EMBL/GenBank/DDBJ databases">
        <title>Isolation and whole genome analysis of endospore-forming bacteria from heroin.</title>
        <authorList>
            <person name="Kalinowski J."/>
            <person name="Ahrens B."/>
            <person name="Al-Dilaimi A."/>
            <person name="Winkler A."/>
            <person name="Wibberg D."/>
            <person name="Schleenbecker U."/>
            <person name="Ruckert C."/>
            <person name="Wolfel R."/>
            <person name="Grass G."/>
        </authorList>
    </citation>
    <scope>NUCLEOTIDE SEQUENCE [LARGE SCALE GENOMIC DNA]</scope>
    <source>
        <strain evidence="3 4">7537-G1</strain>
    </source>
</reference>
<organism evidence="3 4">
    <name type="scientific">Paenibacillus campinasensis</name>
    <dbReference type="NCBI Taxonomy" id="66347"/>
    <lineage>
        <taxon>Bacteria</taxon>
        <taxon>Bacillati</taxon>
        <taxon>Bacillota</taxon>
        <taxon>Bacilli</taxon>
        <taxon>Bacillales</taxon>
        <taxon>Paenibacillaceae</taxon>
        <taxon>Paenibacillus</taxon>
    </lineage>
</organism>
<keyword evidence="2" id="KW-1133">Transmembrane helix</keyword>
<dbReference type="PANTHER" id="PTHR34351">
    <property type="entry name" value="SLR1927 PROTEIN-RELATED"/>
    <property type="match status" value="1"/>
</dbReference>
<evidence type="ECO:0000313" key="4">
    <source>
        <dbReference type="Proteomes" id="UP000215596"/>
    </source>
</evidence>
<feature type="compositionally biased region" description="Low complexity" evidence="1">
    <location>
        <begin position="318"/>
        <end position="351"/>
    </location>
</feature>
<sequence>MNWLGKNGLELLRAVGLWGLSLGAYLWLGGASLRMIWYISTIMLAYGVLLRLFGISRIQVRRMFTPSVVQAGDRAELQVELSWRSWLPIPWMIVVHRVGEQRATKVLFPGWRQKASFTCILTDIPRGEWTDIDSEILWGDLFGWYRVRRRLPGQSALTVHPRPMRVTIPDYAGHGGDVRLEAEMAASVRRAEYPGGGVRNYMPGDPLNRIHWKNSARSGKLQTMLPSSGWSSNTNIWLYSGSDGYPALTASEQQAAYELAVSAAAGLAEYLESIGIMYTLSTAAIQGTKGPAYPIAPMNLGSKSLRDVPDGHTRPSMQTSHTQTSHTRTSHTQTSHTRTSLTQTSHTQTTYHAQTIPARIDGEMSQMQASRSQEPSRIQTGRQRYAHALKMLAGARLYEPAAATGAAGKKGETELGYDAQSAAGHLDANQYDVSQHGAGGAAAHESDASRYAAGRSAVNQSNAASYNAGGTAVNHSDAAQYTAGRSAANQPDAGLFAAGEVHAGSVYKSAYAGPGHDRSSWIIVTGTVSRSLAQTAHAIQSAGRSVTICCTGCMGSGASAAEPHRFGDKGSEEWIQRFLALGGRLFVLNVAEGRFERAAAVRLGPDYGGDQDADKRQKFAY</sequence>
<keyword evidence="2" id="KW-0472">Membrane</keyword>
<dbReference type="Proteomes" id="UP000215596">
    <property type="component" value="Unassembled WGS sequence"/>
</dbReference>
<accession>A0A268ER04</accession>
<evidence type="ECO:0000256" key="1">
    <source>
        <dbReference type="SAM" id="MobiDB-lite"/>
    </source>
</evidence>
<proteinExistence type="predicted"/>
<keyword evidence="2" id="KW-0812">Transmembrane</keyword>
<evidence type="ECO:0000256" key="2">
    <source>
        <dbReference type="SAM" id="Phobius"/>
    </source>
</evidence>
<dbReference type="RefSeq" id="WP_095266059.1">
    <property type="nucleotide sequence ID" value="NZ_NPBY01000045.1"/>
</dbReference>
<dbReference type="PANTHER" id="PTHR34351:SF2">
    <property type="entry name" value="DUF58 DOMAIN-CONTAINING PROTEIN"/>
    <property type="match status" value="1"/>
</dbReference>
<name>A0A268ER04_9BACL</name>
<feature type="region of interest" description="Disordered" evidence="1">
    <location>
        <begin position="305"/>
        <end position="351"/>
    </location>
</feature>